<protein>
    <submittedName>
        <fullName evidence="2">Uncharacterized protein</fullName>
    </submittedName>
</protein>
<dbReference type="Proteomes" id="UP001234178">
    <property type="component" value="Unassembled WGS sequence"/>
</dbReference>
<feature type="region of interest" description="Disordered" evidence="1">
    <location>
        <begin position="1"/>
        <end position="24"/>
    </location>
</feature>
<proteinExistence type="predicted"/>
<evidence type="ECO:0000256" key="1">
    <source>
        <dbReference type="SAM" id="MobiDB-lite"/>
    </source>
</evidence>
<accession>A0ABQ9YXZ8</accession>
<sequence>MGDENSGSQQEKKGGGSINRPSNEVLPLQDLLPINSQEEGGDGLAQHNCRWILYRIKEGRVGDIISVQEGKEEEEKGRDGGVQEKWQQHATRLHYKHEYSILRFSTVRVPGKKARASNGRIFLKARQNACNVVSRVQLLCGVNPAEHFFSPRDEFDSENTISTVPIVKVDRSRPECMAMA</sequence>
<organism evidence="2 3">
    <name type="scientific">Daphnia magna</name>
    <dbReference type="NCBI Taxonomy" id="35525"/>
    <lineage>
        <taxon>Eukaryota</taxon>
        <taxon>Metazoa</taxon>
        <taxon>Ecdysozoa</taxon>
        <taxon>Arthropoda</taxon>
        <taxon>Crustacea</taxon>
        <taxon>Branchiopoda</taxon>
        <taxon>Diplostraca</taxon>
        <taxon>Cladocera</taxon>
        <taxon>Anomopoda</taxon>
        <taxon>Daphniidae</taxon>
        <taxon>Daphnia</taxon>
    </lineage>
</organism>
<name>A0ABQ9YXZ8_9CRUS</name>
<dbReference type="EMBL" id="JAOYFB010000001">
    <property type="protein sequence ID" value="KAK4005496.1"/>
    <property type="molecule type" value="Genomic_DNA"/>
</dbReference>
<gene>
    <name evidence="2" type="ORF">OUZ56_007204</name>
</gene>
<keyword evidence="3" id="KW-1185">Reference proteome</keyword>
<comment type="caution">
    <text evidence="2">The sequence shown here is derived from an EMBL/GenBank/DDBJ whole genome shotgun (WGS) entry which is preliminary data.</text>
</comment>
<evidence type="ECO:0000313" key="2">
    <source>
        <dbReference type="EMBL" id="KAK4005496.1"/>
    </source>
</evidence>
<reference evidence="2 3" key="1">
    <citation type="journal article" date="2023" name="Nucleic Acids Res.">
        <title>The hologenome of Daphnia magna reveals possible DNA methylation and microbiome-mediated evolution of the host genome.</title>
        <authorList>
            <person name="Chaturvedi A."/>
            <person name="Li X."/>
            <person name="Dhandapani V."/>
            <person name="Marshall H."/>
            <person name="Kissane S."/>
            <person name="Cuenca-Cambronero M."/>
            <person name="Asole G."/>
            <person name="Calvet F."/>
            <person name="Ruiz-Romero M."/>
            <person name="Marangio P."/>
            <person name="Guigo R."/>
            <person name="Rago D."/>
            <person name="Mirbahai L."/>
            <person name="Eastwood N."/>
            <person name="Colbourne J.K."/>
            <person name="Zhou J."/>
            <person name="Mallon E."/>
            <person name="Orsini L."/>
        </authorList>
    </citation>
    <scope>NUCLEOTIDE SEQUENCE [LARGE SCALE GENOMIC DNA]</scope>
    <source>
        <strain evidence="2">LRV0_1</strain>
    </source>
</reference>
<evidence type="ECO:0000313" key="3">
    <source>
        <dbReference type="Proteomes" id="UP001234178"/>
    </source>
</evidence>